<dbReference type="EMBL" id="GBRH01256226">
    <property type="protein sequence ID" value="JAD41669.1"/>
    <property type="molecule type" value="Transcribed_RNA"/>
</dbReference>
<accession>A0A0A8ZQJ5</accession>
<proteinExistence type="predicted"/>
<dbReference type="AlphaFoldDB" id="A0A0A8ZQJ5"/>
<protein>
    <submittedName>
        <fullName evidence="1">Uncharacterized protein</fullName>
    </submittedName>
</protein>
<name>A0A0A8ZQJ5_ARUDO</name>
<reference evidence="1" key="2">
    <citation type="journal article" date="2015" name="Data Brief">
        <title>Shoot transcriptome of the giant reed, Arundo donax.</title>
        <authorList>
            <person name="Barrero R.A."/>
            <person name="Guerrero F.D."/>
            <person name="Moolhuijzen P."/>
            <person name="Goolsby J.A."/>
            <person name="Tidwell J."/>
            <person name="Bellgard S.E."/>
            <person name="Bellgard M.I."/>
        </authorList>
    </citation>
    <scope>NUCLEOTIDE SEQUENCE</scope>
    <source>
        <tissue evidence="1">Shoot tissue taken approximately 20 cm above the soil surface</tissue>
    </source>
</reference>
<reference evidence="1" key="1">
    <citation type="submission" date="2014-09" db="EMBL/GenBank/DDBJ databases">
        <authorList>
            <person name="Magalhaes I.L.F."/>
            <person name="Oliveira U."/>
            <person name="Santos F.R."/>
            <person name="Vidigal T.H.D.A."/>
            <person name="Brescovit A.D."/>
            <person name="Santos A.J."/>
        </authorList>
    </citation>
    <scope>NUCLEOTIDE SEQUENCE</scope>
    <source>
        <tissue evidence="1">Shoot tissue taken approximately 20 cm above the soil surface</tissue>
    </source>
</reference>
<sequence>MYKGNFATGQPFSVNLCKFRFKKRR</sequence>
<organism evidence="1">
    <name type="scientific">Arundo donax</name>
    <name type="common">Giant reed</name>
    <name type="synonym">Donax arundinaceus</name>
    <dbReference type="NCBI Taxonomy" id="35708"/>
    <lineage>
        <taxon>Eukaryota</taxon>
        <taxon>Viridiplantae</taxon>
        <taxon>Streptophyta</taxon>
        <taxon>Embryophyta</taxon>
        <taxon>Tracheophyta</taxon>
        <taxon>Spermatophyta</taxon>
        <taxon>Magnoliopsida</taxon>
        <taxon>Liliopsida</taxon>
        <taxon>Poales</taxon>
        <taxon>Poaceae</taxon>
        <taxon>PACMAD clade</taxon>
        <taxon>Arundinoideae</taxon>
        <taxon>Arundineae</taxon>
        <taxon>Arundo</taxon>
    </lineage>
</organism>
<evidence type="ECO:0000313" key="1">
    <source>
        <dbReference type="EMBL" id="JAD41669.1"/>
    </source>
</evidence>